<dbReference type="EMBL" id="HAEG01008027">
    <property type="protein sequence ID" value="SBR80777.1"/>
    <property type="molecule type" value="Transcribed_RNA"/>
</dbReference>
<name>A0A1A8PIB5_9TELE</name>
<sequence>RKQSASNPTQRNLRRCWRRELLVMKHTLWCFTEANFGFK</sequence>
<reference evidence="1" key="2">
    <citation type="submission" date="2016-06" db="EMBL/GenBank/DDBJ databases">
        <title>The genome of a short-lived fish provides insights into sex chromosome evolution and the genetic control of aging.</title>
        <authorList>
            <person name="Reichwald K."/>
            <person name="Felder M."/>
            <person name="Petzold A."/>
            <person name="Koch P."/>
            <person name="Groth M."/>
            <person name="Platzer M."/>
        </authorList>
    </citation>
    <scope>NUCLEOTIDE SEQUENCE</scope>
    <source>
        <tissue evidence="1">Brain</tissue>
    </source>
</reference>
<reference evidence="1" key="1">
    <citation type="submission" date="2016-05" db="EMBL/GenBank/DDBJ databases">
        <authorList>
            <person name="Lavstsen T."/>
            <person name="Jespersen J.S."/>
        </authorList>
    </citation>
    <scope>NUCLEOTIDE SEQUENCE</scope>
    <source>
        <tissue evidence="1">Brain</tissue>
    </source>
</reference>
<protein>
    <submittedName>
        <fullName evidence="1">CD22 molecule</fullName>
    </submittedName>
</protein>
<proteinExistence type="predicted"/>
<organism evidence="1">
    <name type="scientific">Nothobranchius pienaari</name>
    <dbReference type="NCBI Taxonomy" id="704102"/>
    <lineage>
        <taxon>Eukaryota</taxon>
        <taxon>Metazoa</taxon>
        <taxon>Chordata</taxon>
        <taxon>Craniata</taxon>
        <taxon>Vertebrata</taxon>
        <taxon>Euteleostomi</taxon>
        <taxon>Actinopterygii</taxon>
        <taxon>Neopterygii</taxon>
        <taxon>Teleostei</taxon>
        <taxon>Neoteleostei</taxon>
        <taxon>Acanthomorphata</taxon>
        <taxon>Ovalentaria</taxon>
        <taxon>Atherinomorphae</taxon>
        <taxon>Cyprinodontiformes</taxon>
        <taxon>Nothobranchiidae</taxon>
        <taxon>Nothobranchius</taxon>
    </lineage>
</organism>
<feature type="non-terminal residue" evidence="1">
    <location>
        <position position="1"/>
    </location>
</feature>
<accession>A0A1A8PIB5</accession>
<gene>
    <name evidence="1" type="primary">CD22</name>
</gene>
<evidence type="ECO:0000313" key="1">
    <source>
        <dbReference type="EMBL" id="SBR80777.1"/>
    </source>
</evidence>
<dbReference type="AlphaFoldDB" id="A0A1A8PIB5"/>